<gene>
    <name evidence="1" type="ORF">FILTAD_02302</name>
</gene>
<dbReference type="InterPro" id="IPR009384">
    <property type="entry name" value="SwrD-like"/>
</dbReference>
<dbReference type="PANTHER" id="PTHR39185:SF1">
    <property type="entry name" value="SWARMING MOTILITY PROTEIN SWRD"/>
    <property type="match status" value="1"/>
</dbReference>
<dbReference type="Pfam" id="PF06289">
    <property type="entry name" value="FlbD"/>
    <property type="match status" value="1"/>
</dbReference>
<dbReference type="AlphaFoldDB" id="A0A3P5XLS6"/>
<reference evidence="1 2" key="1">
    <citation type="submission" date="2018-11" db="EMBL/GenBank/DDBJ databases">
        <authorList>
            <person name="Criscuolo A."/>
        </authorList>
    </citation>
    <scope>NUCLEOTIDE SEQUENCE [LARGE SCALE GENOMIC DNA]</scope>
    <source>
        <strain evidence="1">ATB-66</strain>
    </source>
</reference>
<keyword evidence="1" id="KW-0282">Flagellum</keyword>
<evidence type="ECO:0000313" key="1">
    <source>
        <dbReference type="EMBL" id="VDC29750.1"/>
    </source>
</evidence>
<dbReference type="Proteomes" id="UP000270468">
    <property type="component" value="Unassembled WGS sequence"/>
</dbReference>
<organism evidence="1 2">
    <name type="scientific">Filibacter tadaridae</name>
    <dbReference type="NCBI Taxonomy" id="2483811"/>
    <lineage>
        <taxon>Bacteria</taxon>
        <taxon>Bacillati</taxon>
        <taxon>Bacillota</taxon>
        <taxon>Bacilli</taxon>
        <taxon>Bacillales</taxon>
        <taxon>Caryophanaceae</taxon>
        <taxon>Filibacter</taxon>
    </lineage>
</organism>
<keyword evidence="1" id="KW-0969">Cilium</keyword>
<proteinExistence type="predicted"/>
<dbReference type="EMBL" id="UXAV01000042">
    <property type="protein sequence ID" value="VDC29750.1"/>
    <property type="molecule type" value="Genomic_DNA"/>
</dbReference>
<evidence type="ECO:0000313" key="2">
    <source>
        <dbReference type="Proteomes" id="UP000270468"/>
    </source>
</evidence>
<dbReference type="PANTHER" id="PTHR39185">
    <property type="entry name" value="SWARMING MOTILITY PROTEIN SWRD"/>
    <property type="match status" value="1"/>
</dbReference>
<accession>A0A3P5XLS6</accession>
<name>A0A3P5XLS6_9BACL</name>
<protein>
    <submittedName>
        <fullName evidence="1">Flagellar protein (FlbD)</fullName>
    </submittedName>
</protein>
<keyword evidence="1" id="KW-0966">Cell projection</keyword>
<sequence length="79" mass="8963">MPGPFHMIHVKRLNGTAFTLNALYIEKVESFPDTTITLTTGSKYVVLDPAEEVNSRIIEFYKAVQLLSNPHLRGEEDEE</sequence>
<keyword evidence="2" id="KW-1185">Reference proteome</keyword>